<dbReference type="Pfam" id="PF17227">
    <property type="entry name" value="DUF5302"/>
    <property type="match status" value="1"/>
</dbReference>
<gene>
    <name evidence="2" type="ORF">SAMN05421630_107362</name>
</gene>
<protein>
    <submittedName>
        <fullName evidence="2">Uncharacterized protein</fullName>
    </submittedName>
</protein>
<accession>A0A222VUI4</accession>
<sequence>MSDSSSPHPEGEQGAEGSETDNDVKRKFREALERKQAKAKAGTAHEDFGSKVTQAHGPAAHKRNFRRKSG</sequence>
<keyword evidence="3" id="KW-1185">Reference proteome</keyword>
<organism evidence="2 3">
    <name type="scientific">Prauserella marina</name>
    <dbReference type="NCBI Taxonomy" id="530584"/>
    <lineage>
        <taxon>Bacteria</taxon>
        <taxon>Bacillati</taxon>
        <taxon>Actinomycetota</taxon>
        <taxon>Actinomycetes</taxon>
        <taxon>Pseudonocardiales</taxon>
        <taxon>Pseudonocardiaceae</taxon>
        <taxon>Prauserella</taxon>
    </lineage>
</organism>
<dbReference type="Proteomes" id="UP000199494">
    <property type="component" value="Unassembled WGS sequence"/>
</dbReference>
<feature type="compositionally biased region" description="Basic and acidic residues" evidence="1">
    <location>
        <begin position="22"/>
        <end position="36"/>
    </location>
</feature>
<reference evidence="2 3" key="1">
    <citation type="submission" date="2016-10" db="EMBL/GenBank/DDBJ databases">
        <authorList>
            <person name="de Groot N.N."/>
        </authorList>
    </citation>
    <scope>NUCLEOTIDE SEQUENCE [LARGE SCALE GENOMIC DNA]</scope>
    <source>
        <strain evidence="2 3">CGMCC 4.5506</strain>
    </source>
</reference>
<feature type="region of interest" description="Disordered" evidence="1">
    <location>
        <begin position="1"/>
        <end position="70"/>
    </location>
</feature>
<dbReference type="InterPro" id="IPR035172">
    <property type="entry name" value="DUF5302"/>
</dbReference>
<dbReference type="OrthoDB" id="4319558at2"/>
<name>A0A222VUI4_9PSEU</name>
<evidence type="ECO:0000313" key="2">
    <source>
        <dbReference type="EMBL" id="SDD33988.1"/>
    </source>
</evidence>
<evidence type="ECO:0000313" key="3">
    <source>
        <dbReference type="Proteomes" id="UP000199494"/>
    </source>
</evidence>
<dbReference type="EMBL" id="FMZE01000007">
    <property type="protein sequence ID" value="SDD33988.1"/>
    <property type="molecule type" value="Genomic_DNA"/>
</dbReference>
<dbReference type="STRING" id="530584.SAMN05421630_107362"/>
<proteinExistence type="predicted"/>
<dbReference type="AlphaFoldDB" id="A0A222VUI4"/>
<feature type="compositionally biased region" description="Basic residues" evidence="1">
    <location>
        <begin position="59"/>
        <end position="70"/>
    </location>
</feature>
<dbReference type="KEGG" id="pmad:BAY61_24015"/>
<evidence type="ECO:0000256" key="1">
    <source>
        <dbReference type="SAM" id="MobiDB-lite"/>
    </source>
</evidence>
<dbReference type="RefSeq" id="WP_091807321.1">
    <property type="nucleotide sequence ID" value="NZ_CP016353.1"/>
</dbReference>